<dbReference type="InterPro" id="IPR013857">
    <property type="entry name" value="NADH-UbQ_OxRdtase-assoc_prot30"/>
</dbReference>
<dbReference type="InterPro" id="IPR008979">
    <property type="entry name" value="Galactose-bd-like_sf"/>
</dbReference>
<proteinExistence type="predicted"/>
<evidence type="ECO:0008006" key="4">
    <source>
        <dbReference type="Google" id="ProtNLM"/>
    </source>
</evidence>
<evidence type="ECO:0000259" key="1">
    <source>
        <dbReference type="Pfam" id="PF08547"/>
    </source>
</evidence>
<gene>
    <name evidence="3" type="ORF">EAUS1353_LOCUS1845</name>
</gene>
<accession>A0A7S1TLE1</accession>
<feature type="domain" description="NADH:ubiquinone oxidoreductase intermediate-associated protein 30" evidence="1">
    <location>
        <begin position="194"/>
        <end position="369"/>
    </location>
</feature>
<name>A0A7S1TLE1_9RHOD</name>
<dbReference type="EMBL" id="HBGI01002827">
    <property type="protein sequence ID" value="CAD9240107.1"/>
    <property type="molecule type" value="Transcribed_RNA"/>
</dbReference>
<reference evidence="3" key="1">
    <citation type="submission" date="2021-01" db="EMBL/GenBank/DDBJ databases">
        <authorList>
            <person name="Corre E."/>
            <person name="Pelletier E."/>
            <person name="Niang G."/>
            <person name="Scheremetjew M."/>
            <person name="Finn R."/>
            <person name="Kale V."/>
            <person name="Holt S."/>
            <person name="Cochrane G."/>
            <person name="Meng A."/>
            <person name="Brown T."/>
            <person name="Cohen L."/>
        </authorList>
    </citation>
    <scope>NUCLEOTIDE SEQUENCE</scope>
    <source>
        <strain evidence="3">CCMP3124</strain>
    </source>
</reference>
<organism evidence="3">
    <name type="scientific">Erythrolobus australicus</name>
    <dbReference type="NCBI Taxonomy" id="1077150"/>
    <lineage>
        <taxon>Eukaryota</taxon>
        <taxon>Rhodophyta</taxon>
        <taxon>Bangiophyceae</taxon>
        <taxon>Porphyridiales</taxon>
        <taxon>Porphyridiaceae</taxon>
        <taxon>Erythrolobus</taxon>
    </lineage>
</organism>
<dbReference type="SUPFAM" id="SSF51735">
    <property type="entry name" value="NAD(P)-binding Rossmann-fold domains"/>
    <property type="match status" value="1"/>
</dbReference>
<dbReference type="InterPro" id="IPR016040">
    <property type="entry name" value="NAD(P)-bd_dom"/>
</dbReference>
<dbReference type="SUPFAM" id="SSF49785">
    <property type="entry name" value="Galactose-binding domain-like"/>
    <property type="match status" value="1"/>
</dbReference>
<dbReference type="Pfam" id="PF13460">
    <property type="entry name" value="NAD_binding_10"/>
    <property type="match status" value="2"/>
</dbReference>
<sequence length="526" mass="56657">MLQFVGSAPGSGSACGSCAAQKAATNAPWREARAGRDERVAVRGWRASVEMSANPLSQVMSRALEALVRSDSRNGDRVSRVLVLGATGKTGSLVVEALRELAPALSVSAGSRSARDNADVAWDSQVDRVAVDVTDIKSITDAVRKTQPDAIVWAVGSRTPREVDAEGVAKAVAVFGDSPAGKRLRANQARVLFDFASNGRAHERFSPLDDVIMGGVSASRVERDPVEKGGLGAAFRGYVSLEQNGGFCQARAQWSRMSPLNLSGFDGIELTVRGDGRRYKVNLKNTSEPEFVFQASFDTSAGQLQRVRLPFADFLPTKRGKLAYTDGSELFSDALELSNITALSLVVSKIDTSGMANAAFVPGEFQLELGSINAYRAITPRFVLLSSAAVTRPFWSEEDKAAYAFASAIPIVKLNPGNVLGEKLRGEDAVRASGLPYCVIRATGLNDKEQPAGSQLVLTQGDRAVGRIHRRDLARGIAYALQSSSAAFKTFEIESKPPRAMQTPQEIESDFRRLELDSRIQMYPEH</sequence>
<protein>
    <recommendedName>
        <fullName evidence="4">NAD(P)-binding domain-containing protein</fullName>
    </recommendedName>
</protein>
<dbReference type="Pfam" id="PF08547">
    <property type="entry name" value="CIA30"/>
    <property type="match status" value="1"/>
</dbReference>
<evidence type="ECO:0000259" key="2">
    <source>
        <dbReference type="Pfam" id="PF13460"/>
    </source>
</evidence>
<dbReference type="AlphaFoldDB" id="A0A7S1TLE1"/>
<feature type="domain" description="NAD(P)-binding" evidence="2">
    <location>
        <begin position="85"/>
        <end position="172"/>
    </location>
</feature>
<feature type="domain" description="NAD(P)-binding" evidence="2">
    <location>
        <begin position="379"/>
        <end position="482"/>
    </location>
</feature>
<dbReference type="InterPro" id="IPR036291">
    <property type="entry name" value="NAD(P)-bd_dom_sf"/>
</dbReference>
<dbReference type="PANTHER" id="PTHR15020:SF11">
    <property type="entry name" value="OS06G0360300 PROTEIN"/>
    <property type="match status" value="1"/>
</dbReference>
<dbReference type="PANTHER" id="PTHR15020">
    <property type="entry name" value="FLAVIN REDUCTASE-RELATED"/>
    <property type="match status" value="1"/>
</dbReference>
<evidence type="ECO:0000313" key="3">
    <source>
        <dbReference type="EMBL" id="CAD9240107.1"/>
    </source>
</evidence>
<dbReference type="Gene3D" id="3.40.50.720">
    <property type="entry name" value="NAD(P)-binding Rossmann-like Domain"/>
    <property type="match status" value="2"/>
</dbReference>